<gene>
    <name evidence="2" type="ORF">GCM10011494_40240</name>
</gene>
<evidence type="ECO:0000256" key="1">
    <source>
        <dbReference type="SAM" id="MobiDB-lite"/>
    </source>
</evidence>
<evidence type="ECO:0000313" key="2">
    <source>
        <dbReference type="EMBL" id="GGC17357.1"/>
    </source>
</evidence>
<name>A0A916TWV9_9SPHN</name>
<dbReference type="InterPro" id="IPR009057">
    <property type="entry name" value="Homeodomain-like_sf"/>
</dbReference>
<dbReference type="EMBL" id="BMHK01000094">
    <property type="protein sequence ID" value="GGC17357.1"/>
    <property type="molecule type" value="Genomic_DNA"/>
</dbReference>
<reference evidence="2" key="2">
    <citation type="submission" date="2020-09" db="EMBL/GenBank/DDBJ databases">
        <authorList>
            <person name="Sun Q."/>
            <person name="Zhou Y."/>
        </authorList>
    </citation>
    <scope>NUCLEOTIDE SEQUENCE</scope>
    <source>
        <strain evidence="2">CGMCC 1.15095</strain>
    </source>
</reference>
<feature type="region of interest" description="Disordered" evidence="1">
    <location>
        <begin position="150"/>
        <end position="171"/>
    </location>
</feature>
<evidence type="ECO:0000313" key="3">
    <source>
        <dbReference type="Proteomes" id="UP000608154"/>
    </source>
</evidence>
<dbReference type="Proteomes" id="UP000608154">
    <property type="component" value="Unassembled WGS sequence"/>
</dbReference>
<organism evidence="2 3">
    <name type="scientific">Novosphingobium endophyticum</name>
    <dbReference type="NCBI Taxonomy" id="1955250"/>
    <lineage>
        <taxon>Bacteria</taxon>
        <taxon>Pseudomonadati</taxon>
        <taxon>Pseudomonadota</taxon>
        <taxon>Alphaproteobacteria</taxon>
        <taxon>Sphingomonadales</taxon>
        <taxon>Sphingomonadaceae</taxon>
        <taxon>Novosphingobium</taxon>
    </lineage>
</organism>
<dbReference type="NCBIfam" id="NF033545">
    <property type="entry name" value="transpos_IS630"/>
    <property type="match status" value="1"/>
</dbReference>
<protein>
    <recommendedName>
        <fullName evidence="4">Transposase</fullName>
    </recommendedName>
</protein>
<sequence>MAAPIRITRVDLDAGGLRLAARRSSSVAASRRMLALALVLEGKSRTEAAQAAGMDRQTLRDWVHRYNEEGLAGLSDRHGAFGPKRLLSPEQEAEVAAWVRAGPDLAEHGVVRWRRADLARAIEARFGIVLAERTVSTVLRRLGFRRLVPRPRHPGHDAAAQASFSATSPPS</sequence>
<feature type="compositionally biased region" description="Polar residues" evidence="1">
    <location>
        <begin position="162"/>
        <end position="171"/>
    </location>
</feature>
<dbReference type="InterPro" id="IPR047655">
    <property type="entry name" value="Transpos_IS630-like"/>
</dbReference>
<comment type="caution">
    <text evidence="2">The sequence shown here is derived from an EMBL/GenBank/DDBJ whole genome shotgun (WGS) entry which is preliminary data.</text>
</comment>
<proteinExistence type="predicted"/>
<dbReference type="AlphaFoldDB" id="A0A916TWV9"/>
<accession>A0A916TWV9</accession>
<dbReference type="SUPFAM" id="SSF46689">
    <property type="entry name" value="Homeodomain-like"/>
    <property type="match status" value="1"/>
</dbReference>
<keyword evidence="3" id="KW-1185">Reference proteome</keyword>
<dbReference type="Pfam" id="PF13565">
    <property type="entry name" value="HTH_32"/>
    <property type="match status" value="1"/>
</dbReference>
<evidence type="ECO:0008006" key="4">
    <source>
        <dbReference type="Google" id="ProtNLM"/>
    </source>
</evidence>
<reference evidence="2" key="1">
    <citation type="journal article" date="2014" name="Int. J. Syst. Evol. Microbiol.">
        <title>Complete genome sequence of Corynebacterium casei LMG S-19264T (=DSM 44701T), isolated from a smear-ripened cheese.</title>
        <authorList>
            <consortium name="US DOE Joint Genome Institute (JGI-PGF)"/>
            <person name="Walter F."/>
            <person name="Albersmeier A."/>
            <person name="Kalinowski J."/>
            <person name="Ruckert C."/>
        </authorList>
    </citation>
    <scope>NUCLEOTIDE SEQUENCE</scope>
    <source>
        <strain evidence="2">CGMCC 1.15095</strain>
    </source>
</reference>